<feature type="transmembrane region" description="Helical" evidence="2">
    <location>
        <begin position="162"/>
        <end position="184"/>
    </location>
</feature>
<evidence type="ECO:0000313" key="3">
    <source>
        <dbReference type="EMBL" id="KIK22213.1"/>
    </source>
</evidence>
<gene>
    <name evidence="3" type="ORF">PISMIDRAFT_680537</name>
</gene>
<dbReference type="EMBL" id="KN833742">
    <property type="protein sequence ID" value="KIK22213.1"/>
    <property type="molecule type" value="Genomic_DNA"/>
</dbReference>
<feature type="compositionally biased region" description="Basic and acidic residues" evidence="1">
    <location>
        <begin position="306"/>
        <end position="339"/>
    </location>
</feature>
<feature type="transmembrane region" description="Helical" evidence="2">
    <location>
        <begin position="12"/>
        <end position="31"/>
    </location>
</feature>
<feature type="transmembrane region" description="Helical" evidence="2">
    <location>
        <begin position="87"/>
        <end position="107"/>
    </location>
</feature>
<reference evidence="4" key="2">
    <citation type="submission" date="2015-01" db="EMBL/GenBank/DDBJ databases">
        <title>Evolutionary Origins and Diversification of the Mycorrhizal Mutualists.</title>
        <authorList>
            <consortium name="DOE Joint Genome Institute"/>
            <consortium name="Mycorrhizal Genomics Consortium"/>
            <person name="Kohler A."/>
            <person name="Kuo A."/>
            <person name="Nagy L.G."/>
            <person name="Floudas D."/>
            <person name="Copeland A."/>
            <person name="Barry K.W."/>
            <person name="Cichocki N."/>
            <person name="Veneault-Fourrey C."/>
            <person name="LaButti K."/>
            <person name="Lindquist E.A."/>
            <person name="Lipzen A."/>
            <person name="Lundell T."/>
            <person name="Morin E."/>
            <person name="Murat C."/>
            <person name="Riley R."/>
            <person name="Ohm R."/>
            <person name="Sun H."/>
            <person name="Tunlid A."/>
            <person name="Henrissat B."/>
            <person name="Grigoriev I.V."/>
            <person name="Hibbett D.S."/>
            <person name="Martin F."/>
        </authorList>
    </citation>
    <scope>NUCLEOTIDE SEQUENCE [LARGE SCALE GENOMIC DNA]</scope>
    <source>
        <strain evidence="4">441</strain>
    </source>
</reference>
<protein>
    <submittedName>
        <fullName evidence="3">Uncharacterized protein</fullName>
    </submittedName>
</protein>
<keyword evidence="2" id="KW-0812">Transmembrane</keyword>
<keyword evidence="4" id="KW-1185">Reference proteome</keyword>
<evidence type="ECO:0000313" key="4">
    <source>
        <dbReference type="Proteomes" id="UP000054018"/>
    </source>
</evidence>
<reference evidence="3 4" key="1">
    <citation type="submission" date="2014-04" db="EMBL/GenBank/DDBJ databases">
        <authorList>
            <consortium name="DOE Joint Genome Institute"/>
            <person name="Kuo A."/>
            <person name="Kohler A."/>
            <person name="Costa M.D."/>
            <person name="Nagy L.G."/>
            <person name="Floudas D."/>
            <person name="Copeland A."/>
            <person name="Barry K.W."/>
            <person name="Cichocki N."/>
            <person name="Veneault-Fourrey C."/>
            <person name="LaButti K."/>
            <person name="Lindquist E.A."/>
            <person name="Lipzen A."/>
            <person name="Lundell T."/>
            <person name="Morin E."/>
            <person name="Murat C."/>
            <person name="Sun H."/>
            <person name="Tunlid A."/>
            <person name="Henrissat B."/>
            <person name="Grigoriev I.V."/>
            <person name="Hibbett D.S."/>
            <person name="Martin F."/>
            <person name="Nordberg H.P."/>
            <person name="Cantor M.N."/>
            <person name="Hua S.X."/>
        </authorList>
    </citation>
    <scope>NUCLEOTIDE SEQUENCE [LARGE SCALE GENOMIC DNA]</scope>
    <source>
        <strain evidence="3 4">441</strain>
    </source>
</reference>
<evidence type="ECO:0000256" key="1">
    <source>
        <dbReference type="SAM" id="MobiDB-lite"/>
    </source>
</evidence>
<sequence length="374" mass="41893">MSDALVELARKVAISACVSLGLMTVEFAWLLRDEINVVWPGVRIRNPYALTYVLTRYPGLAGQCFNVYFSLRIASGAITSPALCKMWFRYQAITIQVLLAAMECALMHRIYALFLKNRWILALLVLLGTSQLASMFVSARLAIPQLAHSNTCYVIKPHPSTIYFGATSMTSNLAILFMLSWKYLRLPVTWTQSPFGHNLLRDSTLSLVAILGLLFVMILSNSGVMQTPVNGNVLYYWFFCTLWISLGRLIVNHSKVVQVSREENVLTQVEVGQTSTWMSTESSTTRHTRTADSHTIDLTEAFHSTDAAEKRSSRQRDELASCVDGLERQSPRVGTKEKGIPLSPTCEESPHVETKNNWIPVSPTDEVGHRHCCT</sequence>
<accession>A0A0C9ZR61</accession>
<organism evidence="3 4">
    <name type="scientific">Pisolithus microcarpus 441</name>
    <dbReference type="NCBI Taxonomy" id="765257"/>
    <lineage>
        <taxon>Eukaryota</taxon>
        <taxon>Fungi</taxon>
        <taxon>Dikarya</taxon>
        <taxon>Basidiomycota</taxon>
        <taxon>Agaricomycotina</taxon>
        <taxon>Agaricomycetes</taxon>
        <taxon>Agaricomycetidae</taxon>
        <taxon>Boletales</taxon>
        <taxon>Sclerodermatineae</taxon>
        <taxon>Pisolithaceae</taxon>
        <taxon>Pisolithus</taxon>
    </lineage>
</organism>
<feature type="transmembrane region" description="Helical" evidence="2">
    <location>
        <begin position="119"/>
        <end position="142"/>
    </location>
</feature>
<dbReference type="AlphaFoldDB" id="A0A0C9ZR61"/>
<dbReference type="STRING" id="765257.A0A0C9ZR61"/>
<dbReference type="HOGENOM" id="CLU_067381_0_0_1"/>
<feature type="transmembrane region" description="Helical" evidence="2">
    <location>
        <begin position="234"/>
        <end position="251"/>
    </location>
</feature>
<name>A0A0C9ZR61_9AGAM</name>
<feature type="region of interest" description="Disordered" evidence="1">
    <location>
        <begin position="305"/>
        <end position="374"/>
    </location>
</feature>
<proteinExistence type="predicted"/>
<dbReference type="Proteomes" id="UP000054018">
    <property type="component" value="Unassembled WGS sequence"/>
</dbReference>
<keyword evidence="2" id="KW-0472">Membrane</keyword>
<evidence type="ECO:0000256" key="2">
    <source>
        <dbReference type="SAM" id="Phobius"/>
    </source>
</evidence>
<feature type="transmembrane region" description="Helical" evidence="2">
    <location>
        <begin position="205"/>
        <end position="222"/>
    </location>
</feature>
<keyword evidence="2" id="KW-1133">Transmembrane helix</keyword>
<dbReference type="OrthoDB" id="2637653at2759"/>